<proteinExistence type="predicted"/>
<evidence type="ECO:0000259" key="1">
    <source>
        <dbReference type="Pfam" id="PF13472"/>
    </source>
</evidence>
<dbReference type="InterPro" id="IPR036514">
    <property type="entry name" value="SGNH_hydro_sf"/>
</dbReference>
<sequence length="218" mass="23886">MTREYPELLHALTAAWPDNRALNVVWHGHSVPAGYHRTPDVRPFESYPHLVHRGLAERFPTAVLNSITTAVGGEHSVRGAERFDRDVLPHRPDLLFIDYAINDRALPLAAVGRAWRSMVRSAQRTNTPLVLVTPTGVSGCDLADPSDTLATRAALIRSLGTEFDVPVADVSAAWRRALARGVDESSLLSQENHPNARGHSVAAEEMLHVLDRAVVSSM</sequence>
<dbReference type="SUPFAM" id="SSF52266">
    <property type="entry name" value="SGNH hydrolase"/>
    <property type="match status" value="1"/>
</dbReference>
<evidence type="ECO:0000313" key="2">
    <source>
        <dbReference type="EMBL" id="BDZ42196.1"/>
    </source>
</evidence>
<dbReference type="PANTHER" id="PTHR30383">
    <property type="entry name" value="THIOESTERASE 1/PROTEASE 1/LYSOPHOSPHOLIPASE L1"/>
    <property type="match status" value="1"/>
</dbReference>
<evidence type="ECO:0000313" key="3">
    <source>
        <dbReference type="Proteomes" id="UP001321475"/>
    </source>
</evidence>
<dbReference type="RefSeq" id="WP_286219206.1">
    <property type="nucleotide sequence ID" value="NZ_AP027729.1"/>
</dbReference>
<reference evidence="3" key="1">
    <citation type="journal article" date="2019" name="Int. J. Syst. Evol. Microbiol.">
        <title>The Global Catalogue of Microorganisms (GCM) 10K type strain sequencing project: providing services to taxonomists for standard genome sequencing and annotation.</title>
        <authorList>
            <consortium name="The Broad Institute Genomics Platform"/>
            <consortium name="The Broad Institute Genome Sequencing Center for Infectious Disease"/>
            <person name="Wu L."/>
            <person name="Ma J."/>
        </authorList>
    </citation>
    <scope>NUCLEOTIDE SEQUENCE [LARGE SCALE GENOMIC DNA]</scope>
    <source>
        <strain evidence="3">NBRC 108565</strain>
    </source>
</reference>
<dbReference type="Proteomes" id="UP001321475">
    <property type="component" value="Chromosome"/>
</dbReference>
<name>A0ABN6XF12_9CELL</name>
<gene>
    <name evidence="2" type="ORF">GCM10025865_14950</name>
</gene>
<dbReference type="PANTHER" id="PTHR30383:SF5">
    <property type="entry name" value="SGNH HYDROLASE-TYPE ESTERASE DOMAIN-CONTAINING PROTEIN"/>
    <property type="match status" value="1"/>
</dbReference>
<dbReference type="Gene3D" id="3.40.50.1110">
    <property type="entry name" value="SGNH hydrolase"/>
    <property type="match status" value="1"/>
</dbReference>
<dbReference type="EMBL" id="AP027729">
    <property type="protein sequence ID" value="BDZ42196.1"/>
    <property type="molecule type" value="Genomic_DNA"/>
</dbReference>
<dbReference type="InterPro" id="IPR013830">
    <property type="entry name" value="SGNH_hydro"/>
</dbReference>
<organism evidence="2 3">
    <name type="scientific">Paraoerskovia sediminicola</name>
    <dbReference type="NCBI Taxonomy" id="1138587"/>
    <lineage>
        <taxon>Bacteria</taxon>
        <taxon>Bacillati</taxon>
        <taxon>Actinomycetota</taxon>
        <taxon>Actinomycetes</taxon>
        <taxon>Micrococcales</taxon>
        <taxon>Cellulomonadaceae</taxon>
        <taxon>Paraoerskovia</taxon>
    </lineage>
</organism>
<accession>A0ABN6XF12</accession>
<dbReference type="InterPro" id="IPR051532">
    <property type="entry name" value="Ester_Hydrolysis_Enzymes"/>
</dbReference>
<dbReference type="Pfam" id="PF13472">
    <property type="entry name" value="Lipase_GDSL_2"/>
    <property type="match status" value="1"/>
</dbReference>
<keyword evidence="3" id="KW-1185">Reference proteome</keyword>
<feature type="domain" description="SGNH hydrolase-type esterase" evidence="1">
    <location>
        <begin position="28"/>
        <end position="200"/>
    </location>
</feature>
<protein>
    <recommendedName>
        <fullName evidence="1">SGNH hydrolase-type esterase domain-containing protein</fullName>
    </recommendedName>
</protein>